<feature type="transmembrane region" description="Helical" evidence="9">
    <location>
        <begin position="96"/>
        <end position="115"/>
    </location>
</feature>
<dbReference type="PANTHER" id="PTHR24421">
    <property type="entry name" value="NITRATE/NITRITE SENSOR PROTEIN NARX-RELATED"/>
    <property type="match status" value="1"/>
</dbReference>
<dbReference type="EC" id="2.7.13.3" evidence="2"/>
<dbReference type="InterPro" id="IPR050482">
    <property type="entry name" value="Sensor_HK_TwoCompSys"/>
</dbReference>
<dbReference type="SUPFAM" id="SSF55874">
    <property type="entry name" value="ATPase domain of HSP90 chaperone/DNA topoisomerase II/histidine kinase"/>
    <property type="match status" value="1"/>
</dbReference>
<dbReference type="InterPro" id="IPR036890">
    <property type="entry name" value="HATPase_C_sf"/>
</dbReference>
<reference evidence="11 12" key="1">
    <citation type="journal article" date="2015" name="Genome Announc.">
        <title>Draft Genome Sequence of Filamentous Marine Cyanobacterium Lyngbya confervoides Strain BDU141951.</title>
        <authorList>
            <person name="Chandrababunaidu M.M."/>
            <person name="Sen D."/>
            <person name="Tripathy S."/>
        </authorList>
    </citation>
    <scope>NUCLEOTIDE SEQUENCE [LARGE SCALE GENOMIC DNA]</scope>
    <source>
        <strain evidence="11 12">BDU141951</strain>
    </source>
</reference>
<evidence type="ECO:0000256" key="7">
    <source>
        <dbReference type="ARBA" id="ARBA00022840"/>
    </source>
</evidence>
<evidence type="ECO:0000256" key="5">
    <source>
        <dbReference type="ARBA" id="ARBA00022741"/>
    </source>
</evidence>
<feature type="domain" description="Histidine kinase" evidence="10">
    <location>
        <begin position="340"/>
        <end position="427"/>
    </location>
</feature>
<evidence type="ECO:0000256" key="8">
    <source>
        <dbReference type="ARBA" id="ARBA00023012"/>
    </source>
</evidence>
<proteinExistence type="predicted"/>
<dbReference type="GO" id="GO:0000160">
    <property type="term" value="P:phosphorelay signal transduction system"/>
    <property type="evidence" value="ECO:0007669"/>
    <property type="project" value="UniProtKB-KW"/>
</dbReference>
<dbReference type="Gene3D" id="3.30.565.10">
    <property type="entry name" value="Histidine kinase-like ATPase, C-terminal domain"/>
    <property type="match status" value="1"/>
</dbReference>
<keyword evidence="8" id="KW-0902">Two-component regulatory system</keyword>
<feature type="transmembrane region" description="Helical" evidence="9">
    <location>
        <begin position="47"/>
        <end position="67"/>
    </location>
</feature>
<evidence type="ECO:0000256" key="2">
    <source>
        <dbReference type="ARBA" id="ARBA00012438"/>
    </source>
</evidence>
<dbReference type="GO" id="GO:0005524">
    <property type="term" value="F:ATP binding"/>
    <property type="evidence" value="ECO:0007669"/>
    <property type="project" value="UniProtKB-KW"/>
</dbReference>
<dbReference type="SMART" id="SM00387">
    <property type="entry name" value="HATPase_c"/>
    <property type="match status" value="1"/>
</dbReference>
<keyword evidence="6 11" id="KW-0418">Kinase</keyword>
<keyword evidence="5" id="KW-0547">Nucleotide-binding</keyword>
<accession>A0ABD4T3J9</accession>
<keyword evidence="3" id="KW-0597">Phosphoprotein</keyword>
<dbReference type="PANTHER" id="PTHR24421:SF10">
    <property type="entry name" value="NITRATE_NITRITE SENSOR PROTEIN NARQ"/>
    <property type="match status" value="1"/>
</dbReference>
<comment type="catalytic activity">
    <reaction evidence="1">
        <text>ATP + protein L-histidine = ADP + protein N-phospho-L-histidine.</text>
        <dbReference type="EC" id="2.7.13.3"/>
    </reaction>
</comment>
<evidence type="ECO:0000256" key="4">
    <source>
        <dbReference type="ARBA" id="ARBA00022679"/>
    </source>
</evidence>
<evidence type="ECO:0000256" key="9">
    <source>
        <dbReference type="SAM" id="Phobius"/>
    </source>
</evidence>
<sequence>MNAHRLRQPHPFPLLLYLEWIVLGGALLTLLLPTSTLGSLRPRSMGSPLWGSVGIGLWGILVLGLPLRRSPWKKWLYISLGYGLSWWVALSSSPRSAIPFAAMLLVVVMRTCLLFRWPGRIVTAMAAFGSFLLRLWIVVAWFQARFAARQHLSPKGEFSAGRYRFAEADFQGILLQFTAGSALLYGLVIVFVLLMVGTLVSERQSRQQLDQANHRLRRYALLVENQATLQERNRIAREIHDSIGHTLTAQSIQLENVDLWFDRDPQKARDHLYTSRTLSKEALGNIRQAVASLRQDILRQQSLPEALTDLVKTFEAHCQIPVMSTLQVTPPLPRDIAIALYRITQEALTNISKHAQAEQVTLVLSETDLHYWLEIGDDGQGFVVTENTRGFGLTSMRERVEALNGRFHLSSAPQQGCKIQVEIPYPGGGL</sequence>
<keyword evidence="12" id="KW-1185">Reference proteome</keyword>
<dbReference type="RefSeq" id="WP_166274905.1">
    <property type="nucleotide sequence ID" value="NZ_JTHE03000044.1"/>
</dbReference>
<dbReference type="InterPro" id="IPR003594">
    <property type="entry name" value="HATPase_dom"/>
</dbReference>
<feature type="transmembrane region" description="Helical" evidence="9">
    <location>
        <begin position="12"/>
        <end position="32"/>
    </location>
</feature>
<dbReference type="InterPro" id="IPR005467">
    <property type="entry name" value="His_kinase_dom"/>
</dbReference>
<dbReference type="PROSITE" id="PS50109">
    <property type="entry name" value="HIS_KIN"/>
    <property type="match status" value="1"/>
</dbReference>
<dbReference type="GO" id="GO:0004673">
    <property type="term" value="F:protein histidine kinase activity"/>
    <property type="evidence" value="ECO:0007669"/>
    <property type="project" value="UniProtKB-EC"/>
</dbReference>
<evidence type="ECO:0000256" key="3">
    <source>
        <dbReference type="ARBA" id="ARBA00022553"/>
    </source>
</evidence>
<dbReference type="Gene3D" id="1.20.5.1930">
    <property type="match status" value="1"/>
</dbReference>
<protein>
    <recommendedName>
        <fullName evidence="2">histidine kinase</fullName>
        <ecNumber evidence="2">2.7.13.3</ecNumber>
    </recommendedName>
</protein>
<name>A0ABD4T3J9_9CYAN</name>
<keyword evidence="9" id="KW-1133">Transmembrane helix</keyword>
<feature type="transmembrane region" description="Helical" evidence="9">
    <location>
        <begin position="182"/>
        <end position="200"/>
    </location>
</feature>
<feature type="transmembrane region" description="Helical" evidence="9">
    <location>
        <begin position="74"/>
        <end position="90"/>
    </location>
</feature>
<dbReference type="Proteomes" id="UP000031561">
    <property type="component" value="Unassembled WGS sequence"/>
</dbReference>
<dbReference type="EMBL" id="JTHE03000044">
    <property type="protein sequence ID" value="MCM1982812.1"/>
    <property type="molecule type" value="Genomic_DNA"/>
</dbReference>
<dbReference type="Pfam" id="PF07730">
    <property type="entry name" value="HisKA_3"/>
    <property type="match status" value="1"/>
</dbReference>
<feature type="transmembrane region" description="Helical" evidence="9">
    <location>
        <begin position="122"/>
        <end position="144"/>
    </location>
</feature>
<dbReference type="Pfam" id="PF02518">
    <property type="entry name" value="HATPase_c"/>
    <property type="match status" value="1"/>
</dbReference>
<keyword evidence="4" id="KW-0808">Transferase</keyword>
<keyword evidence="9" id="KW-0812">Transmembrane</keyword>
<keyword evidence="9" id="KW-0472">Membrane</keyword>
<evidence type="ECO:0000313" key="12">
    <source>
        <dbReference type="Proteomes" id="UP000031561"/>
    </source>
</evidence>
<gene>
    <name evidence="11" type="ORF">QQ91_0008245</name>
</gene>
<keyword evidence="7" id="KW-0067">ATP-binding</keyword>
<organism evidence="11 12">
    <name type="scientific">Lyngbya confervoides BDU141951</name>
    <dbReference type="NCBI Taxonomy" id="1574623"/>
    <lineage>
        <taxon>Bacteria</taxon>
        <taxon>Bacillati</taxon>
        <taxon>Cyanobacteriota</taxon>
        <taxon>Cyanophyceae</taxon>
        <taxon>Oscillatoriophycideae</taxon>
        <taxon>Oscillatoriales</taxon>
        <taxon>Microcoleaceae</taxon>
        <taxon>Lyngbya</taxon>
    </lineage>
</organism>
<comment type="caution">
    <text evidence="11">The sequence shown here is derived from an EMBL/GenBank/DDBJ whole genome shotgun (WGS) entry which is preliminary data.</text>
</comment>
<evidence type="ECO:0000313" key="11">
    <source>
        <dbReference type="EMBL" id="MCM1982812.1"/>
    </source>
</evidence>
<dbReference type="CDD" id="cd16917">
    <property type="entry name" value="HATPase_UhpB-NarQ-NarX-like"/>
    <property type="match status" value="1"/>
</dbReference>
<dbReference type="AlphaFoldDB" id="A0ABD4T3J9"/>
<evidence type="ECO:0000256" key="1">
    <source>
        <dbReference type="ARBA" id="ARBA00000085"/>
    </source>
</evidence>
<dbReference type="InterPro" id="IPR011712">
    <property type="entry name" value="Sig_transdc_His_kin_sub3_dim/P"/>
</dbReference>
<evidence type="ECO:0000256" key="6">
    <source>
        <dbReference type="ARBA" id="ARBA00022777"/>
    </source>
</evidence>
<evidence type="ECO:0000259" key="10">
    <source>
        <dbReference type="PROSITE" id="PS50109"/>
    </source>
</evidence>